<name>A0A9W9H6B9_9EURO</name>
<evidence type="ECO:0000313" key="2">
    <source>
        <dbReference type="EMBL" id="KAJ5139241.1"/>
    </source>
</evidence>
<dbReference type="EMBL" id="JAPQKL010000003">
    <property type="protein sequence ID" value="KAJ5139241.1"/>
    <property type="molecule type" value="Genomic_DNA"/>
</dbReference>
<evidence type="ECO:0000313" key="3">
    <source>
        <dbReference type="Proteomes" id="UP001149079"/>
    </source>
</evidence>
<sequence length="141" mass="15052">MFPAEKPAASDVLADDSAHEHKEPPASIDAASDVTYHHLLTATVDGIPMRQISANHSEMIHSQALTDIAVAMTATHQPRAKSTKQCSRPLKHGGRSPSLGGGEETHGMKSPVESVPGNAGFSPRSCLFEIKLREGDLKLLH</sequence>
<dbReference type="Proteomes" id="UP001149079">
    <property type="component" value="Unassembled WGS sequence"/>
</dbReference>
<reference evidence="2" key="2">
    <citation type="journal article" date="2023" name="IMA Fungus">
        <title>Comparative genomic study of the Penicillium genus elucidates a diverse pangenome and 15 lateral gene transfer events.</title>
        <authorList>
            <person name="Petersen C."/>
            <person name="Sorensen T."/>
            <person name="Nielsen M.R."/>
            <person name="Sondergaard T.E."/>
            <person name="Sorensen J.L."/>
            <person name="Fitzpatrick D.A."/>
            <person name="Frisvad J.C."/>
            <person name="Nielsen K.L."/>
        </authorList>
    </citation>
    <scope>NUCLEOTIDE SEQUENCE</scope>
    <source>
        <strain evidence="2">IBT 22155</strain>
    </source>
</reference>
<evidence type="ECO:0000256" key="1">
    <source>
        <dbReference type="SAM" id="MobiDB-lite"/>
    </source>
</evidence>
<feature type="region of interest" description="Disordered" evidence="1">
    <location>
        <begin position="1"/>
        <end position="30"/>
    </location>
</feature>
<organism evidence="2 3">
    <name type="scientific">Penicillium bovifimosum</name>
    <dbReference type="NCBI Taxonomy" id="126998"/>
    <lineage>
        <taxon>Eukaryota</taxon>
        <taxon>Fungi</taxon>
        <taxon>Dikarya</taxon>
        <taxon>Ascomycota</taxon>
        <taxon>Pezizomycotina</taxon>
        <taxon>Eurotiomycetes</taxon>
        <taxon>Eurotiomycetidae</taxon>
        <taxon>Eurotiales</taxon>
        <taxon>Aspergillaceae</taxon>
        <taxon>Penicillium</taxon>
    </lineage>
</organism>
<accession>A0A9W9H6B9</accession>
<dbReference type="AlphaFoldDB" id="A0A9W9H6B9"/>
<feature type="region of interest" description="Disordered" evidence="1">
    <location>
        <begin position="74"/>
        <end position="116"/>
    </location>
</feature>
<reference evidence="2" key="1">
    <citation type="submission" date="2022-11" db="EMBL/GenBank/DDBJ databases">
        <authorList>
            <person name="Petersen C."/>
        </authorList>
    </citation>
    <scope>NUCLEOTIDE SEQUENCE</scope>
    <source>
        <strain evidence="2">IBT 22155</strain>
    </source>
</reference>
<dbReference type="RefSeq" id="XP_056523890.1">
    <property type="nucleotide sequence ID" value="XM_056664833.1"/>
</dbReference>
<gene>
    <name evidence="2" type="ORF">N7515_004089</name>
</gene>
<proteinExistence type="predicted"/>
<comment type="caution">
    <text evidence="2">The sequence shown here is derived from an EMBL/GenBank/DDBJ whole genome shotgun (WGS) entry which is preliminary data.</text>
</comment>
<keyword evidence="3" id="KW-1185">Reference proteome</keyword>
<dbReference type="GeneID" id="81404003"/>
<protein>
    <submittedName>
        <fullName evidence="2">Uncharacterized protein</fullName>
    </submittedName>
</protein>